<dbReference type="GO" id="GO:0005524">
    <property type="term" value="F:ATP binding"/>
    <property type="evidence" value="ECO:0007669"/>
    <property type="project" value="UniProtKB-KW"/>
</dbReference>
<evidence type="ECO:0000256" key="4">
    <source>
        <dbReference type="ARBA" id="ARBA00022840"/>
    </source>
</evidence>
<evidence type="ECO:0000256" key="1">
    <source>
        <dbReference type="ARBA" id="ARBA00012838"/>
    </source>
</evidence>
<evidence type="ECO:0000256" key="5">
    <source>
        <dbReference type="ARBA" id="ARBA00022917"/>
    </source>
</evidence>
<dbReference type="InterPro" id="IPR014729">
    <property type="entry name" value="Rossmann-like_a/b/a_fold"/>
</dbReference>
<dbReference type="Proteomes" id="UP000075901">
    <property type="component" value="Unassembled WGS sequence"/>
</dbReference>
<evidence type="ECO:0000256" key="7">
    <source>
        <dbReference type="RuleBase" id="RU363039"/>
    </source>
</evidence>
<dbReference type="InterPro" id="IPR009080">
    <property type="entry name" value="tRNAsynth_Ia_anticodon-bd"/>
</dbReference>
<evidence type="ECO:0000259" key="9">
    <source>
        <dbReference type="PROSITE" id="PS51185"/>
    </source>
</evidence>
<proteinExistence type="inferred from homology"/>
<keyword evidence="11" id="KW-1185">Reference proteome</keyword>
<dbReference type="CDD" id="cd00939">
    <property type="entry name" value="MetRS_RNA"/>
    <property type="match status" value="2"/>
</dbReference>
<protein>
    <recommendedName>
        <fullName evidence="1">methionine--tRNA ligase</fullName>
        <ecNumber evidence="1">6.1.1.10</ecNumber>
    </recommendedName>
</protein>
<dbReference type="InterPro" id="IPR000738">
    <property type="entry name" value="WHEP-TRS_dom"/>
</dbReference>
<dbReference type="SMART" id="SM00991">
    <property type="entry name" value="WHEP-TRS"/>
    <property type="match status" value="2"/>
</dbReference>
<evidence type="ECO:0000313" key="10">
    <source>
        <dbReference type="EnsemblMetazoa" id="AMAM003177-PA"/>
    </source>
</evidence>
<dbReference type="InterPro" id="IPR009068">
    <property type="entry name" value="uS15_NS1_RNA-bd_sf"/>
</dbReference>
<sequence>FYVWFDAPIGYISITSRYCKEWKQWWQPDTPKTGAKVDLYQFMAKDNVPFHSVMFPASLLAADKGYTLVSHIMATEYLNYEDGKFSKSRGIGVFGNDAQDTGIPADVWRFYLGAARPEGQDSSFSWSDLQARNNSELLKNLGNFFNRALVFCEKFFDSTVPVMTLTEEDYTLLALINRELKGYVNQMEKARMRDGIRHLLQISRYGNQLMQSEEPWVKVKGTDDQKARAGTVIGLCCNFACLLSTLIFPFMPTTARNMYSQLNVRGGFINSDKPLIRTLLPTGHRIGKPTVLFTKIEDSRIEELKQKYGGQQQQAVKAATAPVQASAPPTGTFGSLKDAQKAVDEQAAKVRKIKSSGADRTVWQPEVNVLLELKKQLQSLSQPRTSESAPAAPGEKIPNNSNTAKPVATTTTTTTTTTAPADIKALEEEIAQQGSKVRKLKESSTDKSVWQPEVSLLLSLKQKLASLTGIPVAGPAASGKKKGNKK</sequence>
<dbReference type="GO" id="GO:0004825">
    <property type="term" value="F:methionine-tRNA ligase activity"/>
    <property type="evidence" value="ECO:0007669"/>
    <property type="project" value="UniProtKB-EC"/>
</dbReference>
<reference evidence="11" key="1">
    <citation type="submission" date="2013-09" db="EMBL/GenBank/DDBJ databases">
        <title>The Genome Sequence of Anopheles maculatus species B.</title>
        <authorList>
            <consortium name="The Broad Institute Genomics Platform"/>
            <person name="Neafsey D.E."/>
            <person name="Besansky N."/>
            <person name="Howell P."/>
            <person name="Walton C."/>
            <person name="Young S.K."/>
            <person name="Zeng Q."/>
            <person name="Gargeya S."/>
            <person name="Fitzgerald M."/>
            <person name="Haas B."/>
            <person name="Abouelleil A."/>
            <person name="Allen A.W."/>
            <person name="Alvarado L."/>
            <person name="Arachchi H.M."/>
            <person name="Berlin A.M."/>
            <person name="Chapman S.B."/>
            <person name="Gainer-Dewar J."/>
            <person name="Goldberg J."/>
            <person name="Griggs A."/>
            <person name="Gujja S."/>
            <person name="Hansen M."/>
            <person name="Howarth C."/>
            <person name="Imamovic A."/>
            <person name="Ireland A."/>
            <person name="Larimer J."/>
            <person name="McCowan C."/>
            <person name="Murphy C."/>
            <person name="Pearson M."/>
            <person name="Poon T.W."/>
            <person name="Priest M."/>
            <person name="Roberts A."/>
            <person name="Saif S."/>
            <person name="Shea T."/>
            <person name="Sisk P."/>
            <person name="Sykes S."/>
            <person name="Wortman J."/>
            <person name="Nusbaum C."/>
            <person name="Birren B."/>
        </authorList>
    </citation>
    <scope>NUCLEOTIDE SEQUENCE [LARGE SCALE GENOMIC DNA]</scope>
    <source>
        <strain evidence="11">maculatus3</strain>
    </source>
</reference>
<keyword evidence="3 7" id="KW-0547">Nucleotide-binding</keyword>
<keyword evidence="2 7" id="KW-0436">Ligase</keyword>
<dbReference type="GO" id="GO:0006431">
    <property type="term" value="P:methionyl-tRNA aminoacylation"/>
    <property type="evidence" value="ECO:0007669"/>
    <property type="project" value="InterPro"/>
</dbReference>
<reference evidence="10" key="2">
    <citation type="submission" date="2020-05" db="UniProtKB">
        <authorList>
            <consortium name="EnsemblMetazoa"/>
        </authorList>
    </citation>
    <scope>IDENTIFICATION</scope>
    <source>
        <strain evidence="10">maculatus3</strain>
    </source>
</reference>
<evidence type="ECO:0000256" key="8">
    <source>
        <dbReference type="SAM" id="MobiDB-lite"/>
    </source>
</evidence>
<dbReference type="FunFam" id="1.10.287.10:FF:000014">
    <property type="entry name" value="Methionyl-tRNA synthetase"/>
    <property type="match status" value="2"/>
</dbReference>
<feature type="domain" description="WHEP-TRS" evidence="9">
    <location>
        <begin position="335"/>
        <end position="391"/>
    </location>
</feature>
<dbReference type="InterPro" id="IPR041872">
    <property type="entry name" value="Anticodon_Met"/>
</dbReference>
<evidence type="ECO:0000313" key="11">
    <source>
        <dbReference type="Proteomes" id="UP000075901"/>
    </source>
</evidence>
<keyword evidence="5 7" id="KW-0648">Protein biosynthesis</keyword>
<comment type="similarity">
    <text evidence="7">Belongs to the class-I aminoacyl-tRNA synthetase family.</text>
</comment>
<dbReference type="Gene3D" id="1.10.287.10">
    <property type="entry name" value="S15/NS1, RNA-binding"/>
    <property type="match status" value="2"/>
</dbReference>
<dbReference type="VEuPathDB" id="VectorBase:AMAM003177"/>
<dbReference type="Gene3D" id="1.10.730.10">
    <property type="entry name" value="Isoleucyl-tRNA Synthetase, Domain 1"/>
    <property type="match status" value="1"/>
</dbReference>
<dbReference type="SUPFAM" id="SSF47060">
    <property type="entry name" value="S15/NS1 RNA-binding domain"/>
    <property type="match status" value="2"/>
</dbReference>
<dbReference type="Pfam" id="PF19303">
    <property type="entry name" value="Anticodon_3"/>
    <property type="match status" value="1"/>
</dbReference>
<dbReference type="AlphaFoldDB" id="A0A182SAZ8"/>
<dbReference type="CDD" id="cd07957">
    <property type="entry name" value="Anticodon_Ia_Met"/>
    <property type="match status" value="1"/>
</dbReference>
<dbReference type="PANTHER" id="PTHR45765:SF1">
    <property type="entry name" value="METHIONINE--TRNA LIGASE, CYTOPLASMIC"/>
    <property type="match status" value="1"/>
</dbReference>
<keyword evidence="6 7" id="KW-0030">Aminoacyl-tRNA synthetase</keyword>
<dbReference type="InterPro" id="IPR033911">
    <property type="entry name" value="MetRS_core"/>
</dbReference>
<evidence type="ECO:0000256" key="6">
    <source>
        <dbReference type="ARBA" id="ARBA00023146"/>
    </source>
</evidence>
<dbReference type="SUPFAM" id="SSF47323">
    <property type="entry name" value="Anticodon-binding domain of a subclass of class I aminoacyl-tRNA synthetases"/>
    <property type="match status" value="1"/>
</dbReference>
<name>A0A182SAZ8_9DIPT</name>
<dbReference type="PRINTS" id="PR01041">
    <property type="entry name" value="TRNASYNTHMET"/>
</dbReference>
<dbReference type="EC" id="6.1.1.10" evidence="1"/>
<dbReference type="SUPFAM" id="SSF52374">
    <property type="entry name" value="Nucleotidylyl transferase"/>
    <property type="match status" value="1"/>
</dbReference>
<dbReference type="FunFam" id="1.10.730.10:FF:000010">
    <property type="entry name" value="methionine--tRNA ligase, cytoplasmic"/>
    <property type="match status" value="1"/>
</dbReference>
<dbReference type="InterPro" id="IPR023458">
    <property type="entry name" value="Met-tRNA_ligase_1"/>
</dbReference>
<feature type="domain" description="WHEP-TRS" evidence="9">
    <location>
        <begin position="422"/>
        <end position="478"/>
    </location>
</feature>
<dbReference type="GO" id="GO:0005829">
    <property type="term" value="C:cytosol"/>
    <property type="evidence" value="ECO:0007669"/>
    <property type="project" value="TreeGrafter"/>
</dbReference>
<dbReference type="PANTHER" id="PTHR45765">
    <property type="entry name" value="METHIONINE--TRNA LIGASE"/>
    <property type="match status" value="1"/>
</dbReference>
<dbReference type="Gene3D" id="3.40.50.620">
    <property type="entry name" value="HUPs"/>
    <property type="match status" value="1"/>
</dbReference>
<dbReference type="Pfam" id="PF00458">
    <property type="entry name" value="WHEP-TRS"/>
    <property type="match status" value="2"/>
</dbReference>
<dbReference type="EnsemblMetazoa" id="AMAM003177-RA">
    <property type="protein sequence ID" value="AMAM003177-PA"/>
    <property type="gene ID" value="AMAM003177"/>
</dbReference>
<dbReference type="GO" id="GO:0017101">
    <property type="term" value="C:aminoacyl-tRNA synthetase multienzyme complex"/>
    <property type="evidence" value="ECO:0007669"/>
    <property type="project" value="TreeGrafter"/>
</dbReference>
<evidence type="ECO:0000256" key="3">
    <source>
        <dbReference type="ARBA" id="ARBA00022741"/>
    </source>
</evidence>
<evidence type="ECO:0000256" key="2">
    <source>
        <dbReference type="ARBA" id="ARBA00022598"/>
    </source>
</evidence>
<organism evidence="10 11">
    <name type="scientific">Anopheles maculatus</name>
    <dbReference type="NCBI Taxonomy" id="74869"/>
    <lineage>
        <taxon>Eukaryota</taxon>
        <taxon>Metazoa</taxon>
        <taxon>Ecdysozoa</taxon>
        <taxon>Arthropoda</taxon>
        <taxon>Hexapoda</taxon>
        <taxon>Insecta</taxon>
        <taxon>Pterygota</taxon>
        <taxon>Neoptera</taxon>
        <taxon>Endopterygota</taxon>
        <taxon>Diptera</taxon>
        <taxon>Nematocera</taxon>
        <taxon>Culicoidea</taxon>
        <taxon>Culicidae</taxon>
        <taxon>Anophelinae</taxon>
        <taxon>Anopheles</taxon>
        <taxon>Anopheles maculatus group</taxon>
    </lineage>
</organism>
<dbReference type="PROSITE" id="PS51185">
    <property type="entry name" value="WHEP_TRS_2"/>
    <property type="match status" value="2"/>
</dbReference>
<dbReference type="InterPro" id="IPR015413">
    <property type="entry name" value="Methionyl/Leucyl_tRNA_Synth"/>
</dbReference>
<accession>A0A182SAZ8</accession>
<feature type="region of interest" description="Disordered" evidence="8">
    <location>
        <begin position="378"/>
        <end position="416"/>
    </location>
</feature>
<dbReference type="Pfam" id="PF09334">
    <property type="entry name" value="tRNA-synt_1g"/>
    <property type="match status" value="1"/>
</dbReference>
<keyword evidence="4 7" id="KW-0067">ATP-binding</keyword>